<dbReference type="RefSeq" id="WP_231447645.1">
    <property type="nucleotide sequence ID" value="NZ_JAJOMB010000018.1"/>
</dbReference>
<proteinExistence type="predicted"/>
<evidence type="ECO:0000313" key="2">
    <source>
        <dbReference type="Proteomes" id="UP001138997"/>
    </source>
</evidence>
<organism evidence="1 2">
    <name type="scientific">Kineosporia babensis</name>
    <dbReference type="NCBI Taxonomy" id="499548"/>
    <lineage>
        <taxon>Bacteria</taxon>
        <taxon>Bacillati</taxon>
        <taxon>Actinomycetota</taxon>
        <taxon>Actinomycetes</taxon>
        <taxon>Kineosporiales</taxon>
        <taxon>Kineosporiaceae</taxon>
        <taxon>Kineosporia</taxon>
    </lineage>
</organism>
<dbReference type="AlphaFoldDB" id="A0A9X1NKH7"/>
<reference evidence="1" key="1">
    <citation type="submission" date="2021-11" db="EMBL/GenBank/DDBJ databases">
        <title>Streptomyces corallinus and Kineosporia corallina sp. nov., two new coral-derived marine actinobacteria.</title>
        <authorList>
            <person name="Buangrab K."/>
            <person name="Sutthacheep M."/>
            <person name="Yeemin T."/>
            <person name="Harunari E."/>
            <person name="Igarashi Y."/>
            <person name="Sripreechasak P."/>
            <person name="Kanchanasin P."/>
            <person name="Tanasupawat S."/>
            <person name="Phongsopitanun W."/>
        </authorList>
    </citation>
    <scope>NUCLEOTIDE SEQUENCE</scope>
    <source>
        <strain evidence="1">JCM 31032</strain>
    </source>
</reference>
<gene>
    <name evidence="1" type="ORF">LR394_28460</name>
</gene>
<evidence type="ECO:0000313" key="1">
    <source>
        <dbReference type="EMBL" id="MCD5314841.1"/>
    </source>
</evidence>
<protein>
    <submittedName>
        <fullName evidence="1">Uncharacterized protein</fullName>
    </submittedName>
</protein>
<sequence>MCRLARGEDGRWLWTSWSEGETDLNSLAHPFDPDCVKDEFARYDSEEPPREDVVAWDAWDNRWDELMAQQTRGAVLLAHQGCGYWDWLVVSGPRRGSVWDDARGVDVPLRQ</sequence>
<comment type="caution">
    <text evidence="1">The sequence shown here is derived from an EMBL/GenBank/DDBJ whole genome shotgun (WGS) entry which is preliminary data.</text>
</comment>
<name>A0A9X1NKH7_9ACTN</name>
<dbReference type="Proteomes" id="UP001138997">
    <property type="component" value="Unassembled WGS sequence"/>
</dbReference>
<keyword evidence="2" id="KW-1185">Reference proteome</keyword>
<accession>A0A9X1NKH7</accession>
<dbReference type="EMBL" id="JAJOMB010000018">
    <property type="protein sequence ID" value="MCD5314841.1"/>
    <property type="molecule type" value="Genomic_DNA"/>
</dbReference>